<feature type="region of interest" description="Disordered" evidence="1">
    <location>
        <begin position="1"/>
        <end position="152"/>
    </location>
</feature>
<proteinExistence type="predicted"/>
<protein>
    <submittedName>
        <fullName evidence="3">Uncharacterized protein</fullName>
    </submittedName>
</protein>
<dbReference type="Proteomes" id="UP001652662">
    <property type="component" value="Chromosome 19"/>
</dbReference>
<accession>A0ABM4LL54</accession>
<dbReference type="RefSeq" id="XP_070441174.1">
    <property type="nucleotide sequence ID" value="XM_070585073.1"/>
</dbReference>
<feature type="compositionally biased region" description="Polar residues" evidence="1">
    <location>
        <begin position="98"/>
        <end position="111"/>
    </location>
</feature>
<keyword evidence="2" id="KW-1185">Reference proteome</keyword>
<reference evidence="3" key="1">
    <citation type="submission" date="2025-08" db="UniProtKB">
        <authorList>
            <consortium name="RefSeq"/>
        </authorList>
    </citation>
    <scope>IDENTIFICATION</scope>
    <source>
        <tissue evidence="3">Blood</tissue>
    </source>
</reference>
<evidence type="ECO:0000256" key="1">
    <source>
        <dbReference type="SAM" id="MobiDB-lite"/>
    </source>
</evidence>
<evidence type="ECO:0000313" key="2">
    <source>
        <dbReference type="Proteomes" id="UP001652662"/>
    </source>
</evidence>
<feature type="compositionally biased region" description="Low complexity" evidence="1">
    <location>
        <begin position="57"/>
        <end position="67"/>
    </location>
</feature>
<evidence type="ECO:0000313" key="3">
    <source>
        <dbReference type="RefSeq" id="XP_070441174.1"/>
    </source>
</evidence>
<dbReference type="GeneID" id="139077409"/>
<sequence length="305" mass="33164">MSRFPSVKKFPFKSQKVIKRRRLGSGGGGPSVWEKRRDVSRVGTGGSPSSDTRRPRACSSPRSSRTSQAALGTGRKPGLGTSPDRVDPHTPKVKDSDSQVQPQEEQGSTMRQSRRCRCSRSLRLFLPEAQSRGTPRQESPPPGWTRSHLPPALAPGGDFLPLAVAPPKGFTVTFPCHRCYWREALWPAPGRRQGPASLLPFPEPLETGKTWSRSCSRCRCADHRAPVRLDPETLSPAQEGKRTPFPLNRAVFSPADFDGLGDGGVTFTSVPPPGAGRKFPGRRPALNFAGALPWGAAVIFGNPWC</sequence>
<feature type="compositionally biased region" description="Basic and acidic residues" evidence="1">
    <location>
        <begin position="84"/>
        <end position="97"/>
    </location>
</feature>
<gene>
    <name evidence="3" type="primary">LOC139077409</name>
</gene>
<name>A0ABM4LL54_EQUPR</name>
<organism evidence="2 3">
    <name type="scientific">Equus przewalskii</name>
    <name type="common">Przewalski's horse</name>
    <name type="synonym">Equus caballus przewalskii</name>
    <dbReference type="NCBI Taxonomy" id="9798"/>
    <lineage>
        <taxon>Eukaryota</taxon>
        <taxon>Metazoa</taxon>
        <taxon>Chordata</taxon>
        <taxon>Craniata</taxon>
        <taxon>Vertebrata</taxon>
        <taxon>Euteleostomi</taxon>
        <taxon>Mammalia</taxon>
        <taxon>Eutheria</taxon>
        <taxon>Laurasiatheria</taxon>
        <taxon>Perissodactyla</taxon>
        <taxon>Equidae</taxon>
        <taxon>Equus</taxon>
    </lineage>
</organism>